<dbReference type="GO" id="GO:0003677">
    <property type="term" value="F:DNA binding"/>
    <property type="evidence" value="ECO:0007669"/>
    <property type="project" value="UniProtKB-KW"/>
</dbReference>
<evidence type="ECO:0000256" key="3">
    <source>
        <dbReference type="ARBA" id="ARBA00023125"/>
    </source>
</evidence>
<reference evidence="10" key="1">
    <citation type="submission" date="2025-08" db="UniProtKB">
        <authorList>
            <consortium name="RefSeq"/>
        </authorList>
    </citation>
    <scope>IDENTIFICATION</scope>
    <source>
        <tissue evidence="10">Whole body pupa</tissue>
    </source>
</reference>
<feature type="region of interest" description="Disordered" evidence="6">
    <location>
        <begin position="1"/>
        <end position="65"/>
    </location>
</feature>
<feature type="compositionally biased region" description="Polar residues" evidence="6">
    <location>
        <begin position="1"/>
        <end position="13"/>
    </location>
</feature>
<keyword evidence="2" id="KW-0805">Transcription regulation</keyword>
<dbReference type="PROSITE" id="PS51486">
    <property type="entry name" value="REKLES"/>
    <property type="match status" value="1"/>
</dbReference>
<dbReference type="SUPFAM" id="SSF46774">
    <property type="entry name" value="ARID-like"/>
    <property type="match status" value="1"/>
</dbReference>
<feature type="region of interest" description="Disordered" evidence="6">
    <location>
        <begin position="221"/>
        <end position="251"/>
    </location>
</feature>
<feature type="compositionally biased region" description="Polar residues" evidence="6">
    <location>
        <begin position="43"/>
        <end position="65"/>
    </location>
</feature>
<dbReference type="GO" id="GO:0006357">
    <property type="term" value="P:regulation of transcription by RNA polymerase II"/>
    <property type="evidence" value="ECO:0007669"/>
    <property type="project" value="InterPro"/>
</dbReference>
<dbReference type="SMART" id="SM00501">
    <property type="entry name" value="BRIGHT"/>
    <property type="match status" value="1"/>
</dbReference>
<dbReference type="KEGG" id="gfs:119637049"/>
<dbReference type="SMART" id="SM01014">
    <property type="entry name" value="ARID"/>
    <property type="match status" value="1"/>
</dbReference>
<dbReference type="AlphaFoldDB" id="A0A9C6DRQ7"/>
<comment type="subcellular location">
    <subcellularLocation>
        <location evidence="1">Nucleus</location>
    </subcellularLocation>
</comment>
<keyword evidence="3" id="KW-0238">DNA-binding</keyword>
<feature type="domain" description="REKLES" evidence="8">
    <location>
        <begin position="678"/>
        <end position="779"/>
    </location>
</feature>
<name>A0A9C6DRQ7_9MUSC</name>
<keyword evidence="5" id="KW-0539">Nucleus</keyword>
<dbReference type="Proteomes" id="UP000092443">
    <property type="component" value="Unplaced"/>
</dbReference>
<proteinExistence type="predicted"/>
<evidence type="ECO:0000259" key="7">
    <source>
        <dbReference type="PROSITE" id="PS51011"/>
    </source>
</evidence>
<dbReference type="PROSITE" id="PS51011">
    <property type="entry name" value="ARID"/>
    <property type="match status" value="1"/>
</dbReference>
<gene>
    <name evidence="10" type="primary">LOC119637049</name>
</gene>
<evidence type="ECO:0000256" key="4">
    <source>
        <dbReference type="ARBA" id="ARBA00023163"/>
    </source>
</evidence>
<feature type="compositionally biased region" description="Basic and acidic residues" evidence="6">
    <location>
        <begin position="577"/>
        <end position="595"/>
    </location>
</feature>
<feature type="compositionally biased region" description="Low complexity" evidence="6">
    <location>
        <begin position="487"/>
        <end position="517"/>
    </location>
</feature>
<organism evidence="9 10">
    <name type="scientific">Glossina fuscipes</name>
    <dbReference type="NCBI Taxonomy" id="7396"/>
    <lineage>
        <taxon>Eukaryota</taxon>
        <taxon>Metazoa</taxon>
        <taxon>Ecdysozoa</taxon>
        <taxon>Arthropoda</taxon>
        <taxon>Hexapoda</taxon>
        <taxon>Insecta</taxon>
        <taxon>Pterygota</taxon>
        <taxon>Neoptera</taxon>
        <taxon>Endopterygota</taxon>
        <taxon>Diptera</taxon>
        <taxon>Brachycera</taxon>
        <taxon>Muscomorpha</taxon>
        <taxon>Hippoboscoidea</taxon>
        <taxon>Glossinidae</taxon>
        <taxon>Glossina</taxon>
    </lineage>
</organism>
<evidence type="ECO:0000313" key="10">
    <source>
        <dbReference type="RefSeq" id="XP_037888782.1"/>
    </source>
</evidence>
<dbReference type="InterPro" id="IPR023334">
    <property type="entry name" value="REKLES_domain"/>
</dbReference>
<keyword evidence="4" id="KW-0804">Transcription</keyword>
<dbReference type="InterPro" id="IPR001606">
    <property type="entry name" value="ARID_dom"/>
</dbReference>
<dbReference type="Pfam" id="PF01388">
    <property type="entry name" value="ARID"/>
    <property type="match status" value="1"/>
</dbReference>
<feature type="compositionally biased region" description="Low complexity" evidence="6">
    <location>
        <begin position="234"/>
        <end position="250"/>
    </location>
</feature>
<evidence type="ECO:0000256" key="2">
    <source>
        <dbReference type="ARBA" id="ARBA00023015"/>
    </source>
</evidence>
<dbReference type="RefSeq" id="XP_037888782.1">
    <property type="nucleotide sequence ID" value="XM_038032854.1"/>
</dbReference>
<feature type="compositionally biased region" description="Polar residues" evidence="6">
    <location>
        <begin position="222"/>
        <end position="233"/>
    </location>
</feature>
<feature type="compositionally biased region" description="Acidic residues" evidence="6">
    <location>
        <begin position="31"/>
        <end position="42"/>
    </location>
</feature>
<feature type="compositionally biased region" description="Basic and acidic residues" evidence="6">
    <location>
        <begin position="14"/>
        <end position="30"/>
    </location>
</feature>
<dbReference type="PANTHER" id="PTHR15348:SF0">
    <property type="entry name" value="PROTEIN DEAD RINGER"/>
    <property type="match status" value="1"/>
</dbReference>
<accession>A0A9C6DRQ7</accession>
<feature type="region of interest" description="Disordered" evidence="6">
    <location>
        <begin position="487"/>
        <end position="522"/>
    </location>
</feature>
<dbReference type="PANTHER" id="PTHR15348">
    <property type="entry name" value="AT-RICH INTERACTIVE DOMAIN-CONTAINING PROTEIN ARID DOMAIN- CONTAINING PROTEIN DEAD RINGER PROTEIN B-CELL REGULATOR OF IGH TRANSCRIPTION BRIGHT"/>
    <property type="match status" value="1"/>
</dbReference>
<dbReference type="GO" id="GO:0005634">
    <property type="term" value="C:nucleus"/>
    <property type="evidence" value="ECO:0007669"/>
    <property type="project" value="UniProtKB-SubCell"/>
</dbReference>
<sequence length="866" mass="94069">MVLNTMDCSGRSNTIERDSELGDDMSHDDHTDDEMRDCDSVEGEQQQQHIGRSEHLNTSLPSNGGNMKYSAVGRRTPVDHANDMSMSHHHHFPSNHPLNALRDFISIGGLHSIQNLQHSDVLEKLKMQVPDMKVGLMEQDYAVHAAAFGGNVLPAPITTAFTMPPTTMPPFSHVPQGVVAQSGNNVITCNTHINSIQTSTSSGVSMLNGCNSNNSNFSFTSPTAPSTKDVNPVSNTSASSDTSNSSQQNNGWSFEEQYKQVRQLYEINDDPKRKEFLDDLFSFMQKQGSPINRLPIMAKSVLDLYELYNLVIARGGLVDVINKKLWQEIIKGLHLPSSITSAAFTLRTQYMKYLYPYECEKKNLSTPAELQAAIDGNRREGRRSSYGQYEAIHNQMPMQQMARQSLSGGLQQMSPLALVTHAAAANNPQAAAQAAAAAAHHRLMTAPAFAQVPNLMSHDFEQRMLEYLKLLQANKEQNVEAAASAISNSNSNGHPMTHSQQQSAQQHQSTSRQRSQSPDVSQHEAFNVLGMSRVALWQMVNNHASPPVSVNASLHGEGDSSGDVGNGNVKTASEISGIKREHVTSPEQYGREDFFNHQPPPTKRANFYIPVAPNFQYKDNDSNGDPHQEPDEDDGEQNSTANSPPGDANERPLNGVPGHLPAFQDMSNSVHHDKSDDSAIENSPSTSAASGATTRVSPVSTKKIHLSKQVHHTTDPSSDNPNGVDKLTACNSAFDLLSGLQFRVTRNDISTNGEHHLTVNLELNGVTYSGILNANISGATKTTKTESNIADSGKNNDNDGNKLNCVGNHSASTSNTYASTFEQPKVVDSAIAETVSDTETPSKRPTAIVTSNGSTKASLNNTLISS</sequence>
<evidence type="ECO:0000259" key="8">
    <source>
        <dbReference type="PROSITE" id="PS51486"/>
    </source>
</evidence>
<dbReference type="CDD" id="cd16881">
    <property type="entry name" value="ARID_Dri-like"/>
    <property type="match status" value="1"/>
</dbReference>
<dbReference type="Gene3D" id="1.10.150.60">
    <property type="entry name" value="ARID DNA-binding domain"/>
    <property type="match status" value="1"/>
</dbReference>
<feature type="compositionally biased region" description="Basic residues" evidence="6">
    <location>
        <begin position="702"/>
        <end position="711"/>
    </location>
</feature>
<evidence type="ECO:0000313" key="9">
    <source>
        <dbReference type="Proteomes" id="UP000092443"/>
    </source>
</evidence>
<feature type="compositionally biased region" description="Basic and acidic residues" evidence="6">
    <location>
        <begin position="618"/>
        <end position="629"/>
    </location>
</feature>
<dbReference type="FunFam" id="1.10.150.60:FF:000007">
    <property type="entry name" value="AT-rich interactive domain-containing protein 3C"/>
    <property type="match status" value="1"/>
</dbReference>
<protein>
    <submittedName>
        <fullName evidence="10">Protein dead ringer</fullName>
    </submittedName>
</protein>
<evidence type="ECO:0000256" key="5">
    <source>
        <dbReference type="ARBA" id="ARBA00023242"/>
    </source>
</evidence>
<evidence type="ECO:0000256" key="1">
    <source>
        <dbReference type="ARBA" id="ARBA00004123"/>
    </source>
</evidence>
<keyword evidence="9" id="KW-1185">Reference proteome</keyword>
<feature type="region of interest" description="Disordered" evidence="6">
    <location>
        <begin position="548"/>
        <end position="724"/>
    </location>
</feature>
<dbReference type="GeneID" id="119637049"/>
<dbReference type="InterPro" id="IPR036431">
    <property type="entry name" value="ARID_dom_sf"/>
</dbReference>
<feature type="compositionally biased region" description="Low complexity" evidence="6">
    <location>
        <begin position="685"/>
        <end position="694"/>
    </location>
</feature>
<dbReference type="InterPro" id="IPR045147">
    <property type="entry name" value="ARI3A/B/C"/>
</dbReference>
<evidence type="ECO:0000256" key="6">
    <source>
        <dbReference type="SAM" id="MobiDB-lite"/>
    </source>
</evidence>
<feature type="domain" description="ARID" evidence="7">
    <location>
        <begin position="270"/>
        <end position="362"/>
    </location>
</feature>